<gene>
    <name evidence="1" type="ORF">ATZ33_17435</name>
</gene>
<sequence length="92" mass="10743">MAKEMYVCNECGKHTPLVQKFDNLTNGVEHHYAECQSCGYRSTIFYTNSEIKALMYQQKKTAFFTKKKERLTKKIQTLMGDLKNEIEANSHE</sequence>
<proteinExistence type="predicted"/>
<dbReference type="Proteomes" id="UP000065511">
    <property type="component" value="Chromosome"/>
</dbReference>
<keyword evidence="2" id="KW-1185">Reference proteome</keyword>
<reference evidence="1 2" key="1">
    <citation type="submission" date="2015-12" db="EMBL/GenBank/DDBJ databases">
        <authorList>
            <person name="Lauer A."/>
            <person name="Humrighouse B."/>
            <person name="Loparev V."/>
            <person name="Shewmaker P.L."/>
            <person name="Whitney A.M."/>
            <person name="McLaughlin R.W."/>
        </authorList>
    </citation>
    <scope>NUCLEOTIDE SEQUENCE [LARGE SCALE GENOMIC DNA]</scope>
    <source>
        <strain evidence="1 2">LMG 23085</strain>
    </source>
</reference>
<name>A0ABM5WCC6_9ENTE</name>
<protein>
    <recommendedName>
        <fullName evidence="3">Transglycosylase</fullName>
    </recommendedName>
</protein>
<accession>A0ABM5WCC6</accession>
<organism evidence="1 2">
    <name type="scientific">Enterococcus silesiacus</name>
    <dbReference type="NCBI Taxonomy" id="332949"/>
    <lineage>
        <taxon>Bacteria</taxon>
        <taxon>Bacillati</taxon>
        <taxon>Bacillota</taxon>
        <taxon>Bacilli</taxon>
        <taxon>Lactobacillales</taxon>
        <taxon>Enterococcaceae</taxon>
        <taxon>Enterococcus</taxon>
    </lineage>
</organism>
<dbReference type="RefSeq" id="WP_071876599.1">
    <property type="nucleotide sequence ID" value="NZ_JXLC01000003.1"/>
</dbReference>
<evidence type="ECO:0008006" key="3">
    <source>
        <dbReference type="Google" id="ProtNLM"/>
    </source>
</evidence>
<evidence type="ECO:0000313" key="2">
    <source>
        <dbReference type="Proteomes" id="UP000065511"/>
    </source>
</evidence>
<dbReference type="EMBL" id="CP013614">
    <property type="protein sequence ID" value="ALS03093.1"/>
    <property type="molecule type" value="Genomic_DNA"/>
</dbReference>
<evidence type="ECO:0000313" key="1">
    <source>
        <dbReference type="EMBL" id="ALS03093.1"/>
    </source>
</evidence>